<keyword evidence="1" id="KW-0472">Membrane</keyword>
<feature type="transmembrane region" description="Helical" evidence="1">
    <location>
        <begin position="229"/>
        <end position="248"/>
    </location>
</feature>
<evidence type="ECO:0000313" key="3">
    <source>
        <dbReference type="Proteomes" id="UP001642464"/>
    </source>
</evidence>
<dbReference type="InterPro" id="IPR001372">
    <property type="entry name" value="Dynein_light_chain_typ-1/2"/>
</dbReference>
<dbReference type="InterPro" id="IPR037177">
    <property type="entry name" value="DLC_sf"/>
</dbReference>
<evidence type="ECO:0000256" key="1">
    <source>
        <dbReference type="SAM" id="Phobius"/>
    </source>
</evidence>
<accession>A0ABP0H984</accession>
<organism evidence="2 3">
    <name type="scientific">Durusdinium trenchii</name>
    <dbReference type="NCBI Taxonomy" id="1381693"/>
    <lineage>
        <taxon>Eukaryota</taxon>
        <taxon>Sar</taxon>
        <taxon>Alveolata</taxon>
        <taxon>Dinophyceae</taxon>
        <taxon>Suessiales</taxon>
        <taxon>Symbiodiniaceae</taxon>
        <taxon>Durusdinium</taxon>
    </lineage>
</organism>
<sequence>MPEAIEARLLKQDLQPRDRKRVQDAVNTYYNLHVKFNKDKSLTEEEKWTIFAKILKTKLDQHLGADWHVAIGNAMGYACKVRQKAMGVWKFGDGCVVLIWKSPGIEPAPETDADNVTEKVEAPKSKPLKAKVIFQSEEVSEIIDAVREELPTLGKDLKDEQVVATAVRKRLTAKFGTIWHVLTGSKFVVEVATNSRNHFCIEVGGMRLVGFQHEQLNTGLLSSLDFTRLLTTLPYLLMTLLCFAYMGLSSLCKDGVAVQQGSWMGHLREQLCHENWEMSLRTLGVIVIVSAFCTRTLPRFLPKS</sequence>
<name>A0ABP0H984_9DINO</name>
<dbReference type="EMBL" id="CAXAMM010000231">
    <property type="protein sequence ID" value="CAK8986617.1"/>
    <property type="molecule type" value="Genomic_DNA"/>
</dbReference>
<protein>
    <submittedName>
        <fullName evidence="2">Cytoplasmic</fullName>
    </submittedName>
</protein>
<evidence type="ECO:0000313" key="2">
    <source>
        <dbReference type="EMBL" id="CAK8986617.1"/>
    </source>
</evidence>
<keyword evidence="1" id="KW-1133">Transmembrane helix</keyword>
<dbReference type="SUPFAM" id="SSF54648">
    <property type="entry name" value="DLC"/>
    <property type="match status" value="2"/>
</dbReference>
<proteinExistence type="predicted"/>
<comment type="caution">
    <text evidence="2">The sequence shown here is derived from an EMBL/GenBank/DDBJ whole genome shotgun (WGS) entry which is preliminary data.</text>
</comment>
<keyword evidence="1" id="KW-0812">Transmembrane</keyword>
<dbReference type="Proteomes" id="UP001642464">
    <property type="component" value="Unassembled WGS sequence"/>
</dbReference>
<reference evidence="2 3" key="1">
    <citation type="submission" date="2024-02" db="EMBL/GenBank/DDBJ databases">
        <authorList>
            <person name="Chen Y."/>
            <person name="Shah S."/>
            <person name="Dougan E. K."/>
            <person name="Thang M."/>
            <person name="Chan C."/>
        </authorList>
    </citation>
    <scope>NUCLEOTIDE SEQUENCE [LARGE SCALE GENOMIC DNA]</scope>
</reference>
<dbReference type="Gene3D" id="3.30.740.10">
    <property type="entry name" value="Protein Inhibitor Of Neuronal Nitric Oxide Synthase"/>
    <property type="match status" value="2"/>
</dbReference>
<dbReference type="Pfam" id="PF01221">
    <property type="entry name" value="Dynein_light"/>
    <property type="match status" value="1"/>
</dbReference>
<gene>
    <name evidence="2" type="ORF">SCF082_LOCUS629</name>
</gene>
<keyword evidence="3" id="KW-1185">Reference proteome</keyword>